<dbReference type="GO" id="GO:0000272">
    <property type="term" value="P:polysaccharide catabolic process"/>
    <property type="evidence" value="ECO:0007669"/>
    <property type="project" value="UniProtKB-KW"/>
</dbReference>
<evidence type="ECO:0000313" key="6">
    <source>
        <dbReference type="Proteomes" id="UP001567538"/>
    </source>
</evidence>
<keyword evidence="6" id="KW-1185">Reference proteome</keyword>
<accession>A0ABD1GQ77</accession>
<dbReference type="AlphaFoldDB" id="A0ABD1GQ77"/>
<dbReference type="PANTHER" id="PTHR31352">
    <property type="entry name" value="BETA-AMYLASE 1, CHLOROPLASTIC"/>
    <property type="match status" value="1"/>
</dbReference>
<gene>
    <name evidence="5" type="primary">BAM2</name>
    <name evidence="5" type="ORF">AAHA92_22906</name>
</gene>
<keyword evidence="2 4" id="KW-0119">Carbohydrate metabolism</keyword>
<evidence type="ECO:0000256" key="4">
    <source>
        <dbReference type="RuleBase" id="RU000509"/>
    </source>
</evidence>
<evidence type="ECO:0000256" key="2">
    <source>
        <dbReference type="ARBA" id="ARBA00023277"/>
    </source>
</evidence>
<dbReference type="Pfam" id="PF01373">
    <property type="entry name" value="Glyco_hydro_14"/>
    <property type="match status" value="1"/>
</dbReference>
<proteinExistence type="inferred from homology"/>
<dbReference type="PANTHER" id="PTHR31352:SF58">
    <property type="entry name" value="BETA-AMYLASE 2, CHLOROPLASTIC"/>
    <property type="match status" value="1"/>
</dbReference>
<dbReference type="InterPro" id="IPR017853">
    <property type="entry name" value="GH"/>
</dbReference>
<dbReference type="EC" id="3.2.1.2" evidence="4"/>
<keyword evidence="4 5" id="KW-0378">Hydrolase</keyword>
<dbReference type="InterPro" id="IPR001554">
    <property type="entry name" value="Glyco_hydro_14"/>
</dbReference>
<evidence type="ECO:0000256" key="1">
    <source>
        <dbReference type="ARBA" id="ARBA00005652"/>
    </source>
</evidence>
<protein>
    <recommendedName>
        <fullName evidence="4">Beta-amylase</fullName>
        <ecNumber evidence="4">3.2.1.2</ecNumber>
    </recommendedName>
</protein>
<dbReference type="Proteomes" id="UP001567538">
    <property type="component" value="Unassembled WGS sequence"/>
</dbReference>
<keyword evidence="3 4" id="KW-0624">Polysaccharide degradation</keyword>
<comment type="caution">
    <text evidence="5">The sequence shown here is derived from an EMBL/GenBank/DDBJ whole genome shotgun (WGS) entry which is preliminary data.</text>
</comment>
<comment type="similarity">
    <text evidence="1 4">Belongs to the glycosyl hydrolase 14 family.</text>
</comment>
<dbReference type="EMBL" id="JBEAFC010000008">
    <property type="protein sequence ID" value="KAL1546291.1"/>
    <property type="molecule type" value="Genomic_DNA"/>
</dbReference>
<sequence>MLMVDCWWGIVEAHNPQQYNWSGYRKLFQIVKDLDLKLQVVMSFH</sequence>
<evidence type="ECO:0000313" key="5">
    <source>
        <dbReference type="EMBL" id="KAL1546291.1"/>
    </source>
</evidence>
<name>A0ABD1GQ77_SALDI</name>
<dbReference type="SUPFAM" id="SSF51445">
    <property type="entry name" value="(Trans)glycosidases"/>
    <property type="match status" value="1"/>
</dbReference>
<dbReference type="Gene3D" id="3.20.20.80">
    <property type="entry name" value="Glycosidases"/>
    <property type="match status" value="1"/>
</dbReference>
<evidence type="ECO:0000256" key="3">
    <source>
        <dbReference type="ARBA" id="ARBA00023326"/>
    </source>
</evidence>
<reference evidence="5 6" key="1">
    <citation type="submission" date="2024-06" db="EMBL/GenBank/DDBJ databases">
        <title>A chromosome level genome sequence of Diviner's sage (Salvia divinorum).</title>
        <authorList>
            <person name="Ford S.A."/>
            <person name="Ro D.-K."/>
            <person name="Ness R.W."/>
            <person name="Phillips M.A."/>
        </authorList>
    </citation>
    <scope>NUCLEOTIDE SEQUENCE [LARGE SCALE GENOMIC DNA]</scope>
    <source>
        <strain evidence="5">SAF-2024a</strain>
        <tissue evidence="5">Leaf</tissue>
    </source>
</reference>
<keyword evidence="4 5" id="KW-0326">Glycosidase</keyword>
<organism evidence="5 6">
    <name type="scientific">Salvia divinorum</name>
    <name type="common">Maria pastora</name>
    <name type="synonym">Diviner's sage</name>
    <dbReference type="NCBI Taxonomy" id="28513"/>
    <lineage>
        <taxon>Eukaryota</taxon>
        <taxon>Viridiplantae</taxon>
        <taxon>Streptophyta</taxon>
        <taxon>Embryophyta</taxon>
        <taxon>Tracheophyta</taxon>
        <taxon>Spermatophyta</taxon>
        <taxon>Magnoliopsida</taxon>
        <taxon>eudicotyledons</taxon>
        <taxon>Gunneridae</taxon>
        <taxon>Pentapetalae</taxon>
        <taxon>asterids</taxon>
        <taxon>lamiids</taxon>
        <taxon>Lamiales</taxon>
        <taxon>Lamiaceae</taxon>
        <taxon>Nepetoideae</taxon>
        <taxon>Mentheae</taxon>
        <taxon>Salviinae</taxon>
        <taxon>Salvia</taxon>
        <taxon>Salvia subgen. Calosphace</taxon>
    </lineage>
</organism>
<dbReference type="GO" id="GO:0016161">
    <property type="term" value="F:beta-amylase activity"/>
    <property type="evidence" value="ECO:0007669"/>
    <property type="project" value="UniProtKB-EC"/>
</dbReference>
<comment type="catalytic activity">
    <reaction evidence="4">
        <text>Hydrolysis of (1-&gt;4)-alpha-D-glucosidic linkages in polysaccharides so as to remove successive maltose units from the non-reducing ends of the chains.</text>
        <dbReference type="EC" id="3.2.1.2"/>
    </reaction>
</comment>